<organism evidence="1 2">
    <name type="scientific">Scleroderma citrinum Foug A</name>
    <dbReference type="NCBI Taxonomy" id="1036808"/>
    <lineage>
        <taxon>Eukaryota</taxon>
        <taxon>Fungi</taxon>
        <taxon>Dikarya</taxon>
        <taxon>Basidiomycota</taxon>
        <taxon>Agaricomycotina</taxon>
        <taxon>Agaricomycetes</taxon>
        <taxon>Agaricomycetidae</taxon>
        <taxon>Boletales</taxon>
        <taxon>Sclerodermatineae</taxon>
        <taxon>Sclerodermataceae</taxon>
        <taxon>Scleroderma</taxon>
    </lineage>
</organism>
<proteinExistence type="predicted"/>
<dbReference type="STRING" id="1036808.A0A0C2YLD2"/>
<sequence>MKDAGSTGNLCKHVRLCWGEEILNTADTMRDAGKVQGKIIPKFLRDGSITATFQWKAKGKITYSHCLHMCNRGFQSLMRTGCPGGCYLPLFWTVAQDVHIVFAHTCGWIAKMLQVRKINFTTDAWTSPIHWAFVVFCVHLEHDGKLLTMPLDLIEVPNVHRHTILCDT</sequence>
<dbReference type="InParanoid" id="A0A0C2YLD2"/>
<dbReference type="AlphaFoldDB" id="A0A0C2YLD2"/>
<name>A0A0C2YLD2_9AGAM</name>
<dbReference type="Proteomes" id="UP000053989">
    <property type="component" value="Unassembled WGS sequence"/>
</dbReference>
<evidence type="ECO:0000313" key="1">
    <source>
        <dbReference type="EMBL" id="KIM50538.1"/>
    </source>
</evidence>
<reference evidence="1 2" key="1">
    <citation type="submission" date="2014-04" db="EMBL/GenBank/DDBJ databases">
        <authorList>
            <consortium name="DOE Joint Genome Institute"/>
            <person name="Kuo A."/>
            <person name="Kohler A."/>
            <person name="Nagy L.G."/>
            <person name="Floudas D."/>
            <person name="Copeland A."/>
            <person name="Barry K.W."/>
            <person name="Cichocki N."/>
            <person name="Veneault-Fourrey C."/>
            <person name="LaButti K."/>
            <person name="Lindquist E.A."/>
            <person name="Lipzen A."/>
            <person name="Lundell T."/>
            <person name="Morin E."/>
            <person name="Murat C."/>
            <person name="Sun H."/>
            <person name="Tunlid A."/>
            <person name="Henrissat B."/>
            <person name="Grigoriev I.V."/>
            <person name="Hibbett D.S."/>
            <person name="Martin F."/>
            <person name="Nordberg H.P."/>
            <person name="Cantor M.N."/>
            <person name="Hua S.X."/>
        </authorList>
    </citation>
    <scope>NUCLEOTIDE SEQUENCE [LARGE SCALE GENOMIC DNA]</scope>
    <source>
        <strain evidence="1 2">Foug A</strain>
    </source>
</reference>
<keyword evidence="2" id="KW-1185">Reference proteome</keyword>
<reference evidence="2" key="2">
    <citation type="submission" date="2015-01" db="EMBL/GenBank/DDBJ databases">
        <title>Evolutionary Origins and Diversification of the Mycorrhizal Mutualists.</title>
        <authorList>
            <consortium name="DOE Joint Genome Institute"/>
            <consortium name="Mycorrhizal Genomics Consortium"/>
            <person name="Kohler A."/>
            <person name="Kuo A."/>
            <person name="Nagy L.G."/>
            <person name="Floudas D."/>
            <person name="Copeland A."/>
            <person name="Barry K.W."/>
            <person name="Cichocki N."/>
            <person name="Veneault-Fourrey C."/>
            <person name="LaButti K."/>
            <person name="Lindquist E.A."/>
            <person name="Lipzen A."/>
            <person name="Lundell T."/>
            <person name="Morin E."/>
            <person name="Murat C."/>
            <person name="Riley R."/>
            <person name="Ohm R."/>
            <person name="Sun H."/>
            <person name="Tunlid A."/>
            <person name="Henrissat B."/>
            <person name="Grigoriev I.V."/>
            <person name="Hibbett D.S."/>
            <person name="Martin F."/>
        </authorList>
    </citation>
    <scope>NUCLEOTIDE SEQUENCE [LARGE SCALE GENOMIC DNA]</scope>
    <source>
        <strain evidence="2">Foug A</strain>
    </source>
</reference>
<evidence type="ECO:0000313" key="2">
    <source>
        <dbReference type="Proteomes" id="UP000053989"/>
    </source>
</evidence>
<dbReference type="HOGENOM" id="CLU_087375_1_1_1"/>
<dbReference type="EMBL" id="KN822390">
    <property type="protein sequence ID" value="KIM50538.1"/>
    <property type="molecule type" value="Genomic_DNA"/>
</dbReference>
<accession>A0A0C2YLD2</accession>
<protein>
    <submittedName>
        <fullName evidence="1">Uncharacterized protein</fullName>
    </submittedName>
</protein>
<dbReference type="OrthoDB" id="2677917at2759"/>
<gene>
    <name evidence="1" type="ORF">SCLCIDRAFT_145217</name>
</gene>